<feature type="transmembrane region" description="Helical" evidence="1">
    <location>
        <begin position="101"/>
        <end position="120"/>
    </location>
</feature>
<proteinExistence type="predicted"/>
<gene>
    <name evidence="2" type="ORF">GCM10022384_33120</name>
</gene>
<keyword evidence="1" id="KW-1133">Transmembrane helix</keyword>
<keyword evidence="1" id="KW-0812">Transmembrane</keyword>
<evidence type="ECO:0000256" key="1">
    <source>
        <dbReference type="SAM" id="Phobius"/>
    </source>
</evidence>
<accession>A0ABP7QFL2</accession>
<feature type="transmembrane region" description="Helical" evidence="1">
    <location>
        <begin position="209"/>
        <end position="232"/>
    </location>
</feature>
<feature type="transmembrane region" description="Helical" evidence="1">
    <location>
        <begin position="140"/>
        <end position="161"/>
    </location>
</feature>
<comment type="caution">
    <text evidence="2">The sequence shown here is derived from an EMBL/GenBank/DDBJ whole genome shotgun (WGS) entry which is preliminary data.</text>
</comment>
<evidence type="ECO:0000313" key="2">
    <source>
        <dbReference type="EMBL" id="GAA3981303.1"/>
    </source>
</evidence>
<feature type="transmembrane region" description="Helical" evidence="1">
    <location>
        <begin position="173"/>
        <end position="197"/>
    </location>
</feature>
<name>A0ABP7QFL2_9ACTN</name>
<dbReference type="EMBL" id="BAABCQ010000057">
    <property type="protein sequence ID" value="GAA3981303.1"/>
    <property type="molecule type" value="Genomic_DNA"/>
</dbReference>
<evidence type="ECO:0000313" key="3">
    <source>
        <dbReference type="Proteomes" id="UP001500034"/>
    </source>
</evidence>
<sequence>MRELVRGRRPGSVRPVVLVLMVPCLWWLAVALMVSYQVARAARRTARRAFPPRPAGRVEDRTVLKVQRARAWVALAMSGGLLALYGGVWDAWDQALQRLYLAPWLALASAVLVAAVLYWAARRERRLLMRAQFRSAGLPILGYIGAWVLVPVLFVAALMAMEALLPHTITASTIFLLYVPVLALWAPFWWIVYFLYFASGPAVRNAFSLSAVHAALPALATCAAVWVFALVSWAAGGLPPGPEALAVCAVLGGPASVTALAWWEIHRLRHQHDMRWRD</sequence>
<dbReference type="Proteomes" id="UP001500034">
    <property type="component" value="Unassembled WGS sequence"/>
</dbReference>
<protein>
    <recommendedName>
        <fullName evidence="4">Integral membrane protein</fullName>
    </recommendedName>
</protein>
<reference evidence="3" key="1">
    <citation type="journal article" date="2019" name="Int. J. Syst. Evol. Microbiol.">
        <title>The Global Catalogue of Microorganisms (GCM) 10K type strain sequencing project: providing services to taxonomists for standard genome sequencing and annotation.</title>
        <authorList>
            <consortium name="The Broad Institute Genomics Platform"/>
            <consortium name="The Broad Institute Genome Sequencing Center for Infectious Disease"/>
            <person name="Wu L."/>
            <person name="Ma J."/>
        </authorList>
    </citation>
    <scope>NUCLEOTIDE SEQUENCE [LARGE SCALE GENOMIC DNA]</scope>
    <source>
        <strain evidence="3">JCM 17027</strain>
    </source>
</reference>
<feature type="transmembrane region" description="Helical" evidence="1">
    <location>
        <begin position="71"/>
        <end position="89"/>
    </location>
</feature>
<feature type="transmembrane region" description="Helical" evidence="1">
    <location>
        <begin position="244"/>
        <end position="265"/>
    </location>
</feature>
<keyword evidence="3" id="KW-1185">Reference proteome</keyword>
<organism evidence="2 3">
    <name type="scientific">Streptomyces marokkonensis</name>
    <dbReference type="NCBI Taxonomy" id="324855"/>
    <lineage>
        <taxon>Bacteria</taxon>
        <taxon>Bacillati</taxon>
        <taxon>Actinomycetota</taxon>
        <taxon>Actinomycetes</taxon>
        <taxon>Kitasatosporales</taxon>
        <taxon>Streptomycetaceae</taxon>
        <taxon>Streptomyces</taxon>
    </lineage>
</organism>
<evidence type="ECO:0008006" key="4">
    <source>
        <dbReference type="Google" id="ProtNLM"/>
    </source>
</evidence>
<keyword evidence="1" id="KW-0472">Membrane</keyword>
<feature type="transmembrane region" description="Helical" evidence="1">
    <location>
        <begin position="16"/>
        <end position="39"/>
    </location>
</feature>